<evidence type="ECO:0000256" key="3">
    <source>
        <dbReference type="ARBA" id="ARBA00012572"/>
    </source>
</evidence>
<dbReference type="Pfam" id="PF00697">
    <property type="entry name" value="PRAI"/>
    <property type="match status" value="1"/>
</dbReference>
<gene>
    <name evidence="9 11" type="primary">trpF</name>
    <name evidence="11" type="ORF">CAMSH0001_2006</name>
</gene>
<dbReference type="CDD" id="cd00405">
    <property type="entry name" value="PRAI"/>
    <property type="match status" value="1"/>
</dbReference>
<feature type="domain" description="N-(5'phosphoribosyl) anthranilate isomerase (PRAI)" evidence="10">
    <location>
        <begin position="4"/>
        <end position="195"/>
    </location>
</feature>
<sequence length="199" mass="21475">MTLVKICGIKTPAEARDVASLDVDFLGAIFAKSKRQVGAQTAREIADIAHKAGKKCVGVFAGQSDCEIMEICEFAALDVAQIHGEVSSNLYANLKAMRLGVWRVYSVLDALPAVDTALCDMPLFDCKGENAGGNGISFDWEILRGVKFDFGMAGGIGEHNAREAVKFNPRVLDLNSKVEDENGIKSAEKIKKILELIKA</sequence>
<dbReference type="SUPFAM" id="SSF51366">
    <property type="entry name" value="Ribulose-phoshate binding barrel"/>
    <property type="match status" value="1"/>
</dbReference>
<keyword evidence="12" id="KW-1185">Reference proteome</keyword>
<keyword evidence="6 9" id="KW-0822">Tryptophan biosynthesis</keyword>
<dbReference type="InterPro" id="IPR044643">
    <property type="entry name" value="TrpF_fam"/>
</dbReference>
<dbReference type="Gene3D" id="3.20.20.70">
    <property type="entry name" value="Aldolase class I"/>
    <property type="match status" value="1"/>
</dbReference>
<dbReference type="EC" id="5.3.1.24" evidence="3 9"/>
<organism evidence="11 12">
    <name type="scientific">Campylobacter showae RM3277</name>
    <dbReference type="NCBI Taxonomy" id="553219"/>
    <lineage>
        <taxon>Bacteria</taxon>
        <taxon>Pseudomonadati</taxon>
        <taxon>Campylobacterota</taxon>
        <taxon>Epsilonproteobacteria</taxon>
        <taxon>Campylobacterales</taxon>
        <taxon>Campylobacteraceae</taxon>
        <taxon>Campylobacter</taxon>
    </lineage>
</organism>
<dbReference type="eggNOG" id="COG0135">
    <property type="taxonomic scope" value="Bacteria"/>
</dbReference>
<evidence type="ECO:0000256" key="9">
    <source>
        <dbReference type="HAMAP-Rule" id="MF_00135"/>
    </source>
</evidence>
<evidence type="ECO:0000256" key="1">
    <source>
        <dbReference type="ARBA" id="ARBA00001164"/>
    </source>
</evidence>
<evidence type="ECO:0000313" key="12">
    <source>
        <dbReference type="Proteomes" id="UP000003107"/>
    </source>
</evidence>
<dbReference type="STRING" id="553219.CAMSH0001_2006"/>
<dbReference type="InterPro" id="IPR011060">
    <property type="entry name" value="RibuloseP-bd_barrel"/>
</dbReference>
<dbReference type="UniPathway" id="UPA00035">
    <property type="reaction ID" value="UER00042"/>
</dbReference>
<comment type="similarity">
    <text evidence="9">Belongs to the TrpF family.</text>
</comment>
<dbReference type="HAMAP" id="MF_00135">
    <property type="entry name" value="PRAI"/>
    <property type="match status" value="1"/>
</dbReference>
<dbReference type="OrthoDB" id="9796196at2"/>
<comment type="catalytic activity">
    <reaction evidence="1 9">
        <text>N-(5-phospho-beta-D-ribosyl)anthranilate = 1-(2-carboxyphenylamino)-1-deoxy-D-ribulose 5-phosphate</text>
        <dbReference type="Rhea" id="RHEA:21540"/>
        <dbReference type="ChEBI" id="CHEBI:18277"/>
        <dbReference type="ChEBI" id="CHEBI:58613"/>
        <dbReference type="EC" id="5.3.1.24"/>
    </reaction>
</comment>
<comment type="pathway">
    <text evidence="2 9">Amino-acid biosynthesis; L-tryptophan biosynthesis; L-tryptophan from chorismate: step 3/5.</text>
</comment>
<accession>C6REB4</accession>
<protein>
    <recommendedName>
        <fullName evidence="4 9">N-(5'-phosphoribosyl)anthranilate isomerase</fullName>
        <shortName evidence="9">PRAI</shortName>
        <ecNumber evidence="3 9">5.3.1.24</ecNumber>
    </recommendedName>
</protein>
<evidence type="ECO:0000256" key="6">
    <source>
        <dbReference type="ARBA" id="ARBA00022822"/>
    </source>
</evidence>
<dbReference type="InterPro" id="IPR001240">
    <property type="entry name" value="PRAI_dom"/>
</dbReference>
<dbReference type="GO" id="GO:0000162">
    <property type="term" value="P:L-tryptophan biosynthetic process"/>
    <property type="evidence" value="ECO:0007669"/>
    <property type="project" value="UniProtKB-UniRule"/>
</dbReference>
<evidence type="ECO:0000256" key="4">
    <source>
        <dbReference type="ARBA" id="ARBA00022272"/>
    </source>
</evidence>
<evidence type="ECO:0000256" key="2">
    <source>
        <dbReference type="ARBA" id="ARBA00004664"/>
    </source>
</evidence>
<dbReference type="EMBL" id="ACVQ01000013">
    <property type="protein sequence ID" value="EET80290.1"/>
    <property type="molecule type" value="Genomic_DNA"/>
</dbReference>
<reference evidence="11 12" key="1">
    <citation type="submission" date="2009-07" db="EMBL/GenBank/DDBJ databases">
        <authorList>
            <person name="Madupu R."/>
            <person name="Sebastian Y."/>
            <person name="Durkin A.S."/>
            <person name="Torralba M."/>
            <person name="Methe B."/>
            <person name="Sutton G.G."/>
            <person name="Strausberg R.L."/>
            <person name="Nelson K.E."/>
        </authorList>
    </citation>
    <scope>NUCLEOTIDE SEQUENCE [LARGE SCALE GENOMIC DNA]</scope>
    <source>
        <strain evidence="11 12">RM3277</strain>
    </source>
</reference>
<dbReference type="PANTHER" id="PTHR42894">
    <property type="entry name" value="N-(5'-PHOSPHORIBOSYL)ANTHRANILATE ISOMERASE"/>
    <property type="match status" value="1"/>
</dbReference>
<proteinExistence type="inferred from homology"/>
<comment type="caution">
    <text evidence="11">The sequence shown here is derived from an EMBL/GenBank/DDBJ whole genome shotgun (WGS) entry which is preliminary data.</text>
</comment>
<keyword evidence="8 9" id="KW-0413">Isomerase</keyword>
<dbReference type="Proteomes" id="UP000003107">
    <property type="component" value="Unassembled WGS sequence"/>
</dbReference>
<evidence type="ECO:0000313" key="11">
    <source>
        <dbReference type="EMBL" id="EET80290.1"/>
    </source>
</evidence>
<dbReference type="PANTHER" id="PTHR42894:SF1">
    <property type="entry name" value="N-(5'-PHOSPHORIBOSYL)ANTHRANILATE ISOMERASE"/>
    <property type="match status" value="1"/>
</dbReference>
<evidence type="ECO:0000259" key="10">
    <source>
        <dbReference type="Pfam" id="PF00697"/>
    </source>
</evidence>
<name>C6REB4_9BACT</name>
<keyword evidence="7 9" id="KW-0057">Aromatic amino acid biosynthesis</keyword>
<evidence type="ECO:0000256" key="5">
    <source>
        <dbReference type="ARBA" id="ARBA00022605"/>
    </source>
</evidence>
<dbReference type="GeneID" id="60989716"/>
<dbReference type="AlphaFoldDB" id="C6REB4"/>
<dbReference type="InterPro" id="IPR013785">
    <property type="entry name" value="Aldolase_TIM"/>
</dbReference>
<evidence type="ECO:0000256" key="8">
    <source>
        <dbReference type="ARBA" id="ARBA00023235"/>
    </source>
</evidence>
<dbReference type="GO" id="GO:0004640">
    <property type="term" value="F:phosphoribosylanthranilate isomerase activity"/>
    <property type="evidence" value="ECO:0007669"/>
    <property type="project" value="UniProtKB-UniRule"/>
</dbReference>
<dbReference type="RefSeq" id="WP_002947375.1">
    <property type="nucleotide sequence ID" value="NZ_ACVQ01000013.1"/>
</dbReference>
<keyword evidence="5 9" id="KW-0028">Amino-acid biosynthesis</keyword>
<evidence type="ECO:0000256" key="7">
    <source>
        <dbReference type="ARBA" id="ARBA00023141"/>
    </source>
</evidence>